<dbReference type="AlphaFoldDB" id="A0A8H6HIX7"/>
<evidence type="ECO:0000313" key="3">
    <source>
        <dbReference type="EMBL" id="KAF6746581.1"/>
    </source>
</evidence>
<comment type="caution">
    <text evidence="3">The sequence shown here is derived from an EMBL/GenBank/DDBJ whole genome shotgun (WGS) entry which is preliminary data.</text>
</comment>
<proteinExistence type="predicted"/>
<keyword evidence="4" id="KW-1185">Reference proteome</keyword>
<keyword evidence="1" id="KW-0812">Transmembrane</keyword>
<name>A0A8H6HIX7_9AGAR</name>
<accession>A0A8H6HIX7</accession>
<keyword evidence="1" id="KW-0472">Membrane</keyword>
<evidence type="ECO:0000256" key="1">
    <source>
        <dbReference type="SAM" id="Phobius"/>
    </source>
</evidence>
<dbReference type="OrthoDB" id="2958007at2759"/>
<gene>
    <name evidence="3" type="ORF">DFP72DRAFT_922707</name>
</gene>
<sequence length="119" mass="14013">MLAPEDVPPTSNTLLIHTAKTTPRMSLTPEEISEAIRIFSKSQVMEYIQLGFQTFFLYYWLTTIATEVNLMWPRRWRWGKALFLINRYLPIMHHVTNILTGFRGYIVLDPKVHPNCILF</sequence>
<protein>
    <recommendedName>
        <fullName evidence="2">DUF6533 domain-containing protein</fullName>
    </recommendedName>
</protein>
<dbReference type="Pfam" id="PF20151">
    <property type="entry name" value="DUF6533"/>
    <property type="match status" value="1"/>
</dbReference>
<organism evidence="3 4">
    <name type="scientific">Ephemerocybe angulata</name>
    <dbReference type="NCBI Taxonomy" id="980116"/>
    <lineage>
        <taxon>Eukaryota</taxon>
        <taxon>Fungi</taxon>
        <taxon>Dikarya</taxon>
        <taxon>Basidiomycota</taxon>
        <taxon>Agaricomycotina</taxon>
        <taxon>Agaricomycetes</taxon>
        <taxon>Agaricomycetidae</taxon>
        <taxon>Agaricales</taxon>
        <taxon>Agaricineae</taxon>
        <taxon>Psathyrellaceae</taxon>
        <taxon>Ephemerocybe</taxon>
    </lineage>
</organism>
<reference evidence="3 4" key="1">
    <citation type="submission" date="2020-07" db="EMBL/GenBank/DDBJ databases">
        <title>Comparative genomics of pyrophilous fungi reveals a link between fire events and developmental genes.</title>
        <authorList>
            <consortium name="DOE Joint Genome Institute"/>
            <person name="Steindorff A.S."/>
            <person name="Carver A."/>
            <person name="Calhoun S."/>
            <person name="Stillman K."/>
            <person name="Liu H."/>
            <person name="Lipzen A."/>
            <person name="Pangilinan J."/>
            <person name="Labutti K."/>
            <person name="Bruns T.D."/>
            <person name="Grigoriev I.V."/>
        </authorList>
    </citation>
    <scope>NUCLEOTIDE SEQUENCE [LARGE SCALE GENOMIC DNA]</scope>
    <source>
        <strain evidence="3 4">CBS 144469</strain>
    </source>
</reference>
<evidence type="ECO:0000259" key="2">
    <source>
        <dbReference type="Pfam" id="PF20151"/>
    </source>
</evidence>
<evidence type="ECO:0000313" key="4">
    <source>
        <dbReference type="Proteomes" id="UP000521943"/>
    </source>
</evidence>
<feature type="domain" description="DUF6533" evidence="2">
    <location>
        <begin position="47"/>
        <end position="92"/>
    </location>
</feature>
<feature type="transmembrane region" description="Helical" evidence="1">
    <location>
        <begin position="55"/>
        <end position="72"/>
    </location>
</feature>
<dbReference type="EMBL" id="JACGCI010000091">
    <property type="protein sequence ID" value="KAF6746581.1"/>
    <property type="molecule type" value="Genomic_DNA"/>
</dbReference>
<dbReference type="Proteomes" id="UP000521943">
    <property type="component" value="Unassembled WGS sequence"/>
</dbReference>
<dbReference type="InterPro" id="IPR045340">
    <property type="entry name" value="DUF6533"/>
</dbReference>
<keyword evidence="1" id="KW-1133">Transmembrane helix</keyword>